<dbReference type="PANTHER" id="PTHR43650">
    <property type="entry name" value="PYROPHOSPHATE--FRUCTOSE 6-PHOSPHATE 1-PHOSPHOTRANSFERASE"/>
    <property type="match status" value="1"/>
</dbReference>
<reference evidence="10" key="1">
    <citation type="submission" date="2020-02" db="EMBL/GenBank/DDBJ databases">
        <authorList>
            <person name="Scholz U."/>
            <person name="Mascher M."/>
            <person name="Fiebig A."/>
        </authorList>
    </citation>
    <scope>NUCLEOTIDE SEQUENCE</scope>
</reference>
<name>A0A7I8LDY5_SPIIN</name>
<evidence type="ECO:0000256" key="2">
    <source>
        <dbReference type="ARBA" id="ARBA00022533"/>
    </source>
</evidence>
<comment type="similarity">
    <text evidence="8">Belongs to the phosphofructokinase type A (PFKA) family. PPi-dependent PFK group II subfamily. Clade 'Long' sub-subfamily.</text>
</comment>
<dbReference type="NCBIfam" id="TIGR02477">
    <property type="entry name" value="PFKA_PPi"/>
    <property type="match status" value="1"/>
</dbReference>
<keyword evidence="4 8" id="KW-0479">Metal-binding</keyword>
<dbReference type="Gene3D" id="3.40.50.460">
    <property type="entry name" value="Phosphofructokinase domain"/>
    <property type="match status" value="1"/>
</dbReference>
<evidence type="ECO:0000256" key="8">
    <source>
        <dbReference type="HAMAP-Rule" id="MF_03185"/>
    </source>
</evidence>
<gene>
    <name evidence="8" type="primary">PFP-ALPHA</name>
    <name evidence="10" type="ORF">SI8410_14018700</name>
</gene>
<dbReference type="NCBIfam" id="NF005482">
    <property type="entry name" value="PRK07085.1"/>
    <property type="match status" value="1"/>
</dbReference>
<evidence type="ECO:0000256" key="5">
    <source>
        <dbReference type="ARBA" id="ARBA00022777"/>
    </source>
</evidence>
<dbReference type="Pfam" id="PF00365">
    <property type="entry name" value="PFK"/>
    <property type="match status" value="1"/>
</dbReference>
<proteinExistence type="inferred from homology"/>
<keyword evidence="3 8" id="KW-0808">Transferase</keyword>
<dbReference type="InterPro" id="IPR000023">
    <property type="entry name" value="Phosphofructokinase_dom"/>
</dbReference>
<dbReference type="Proteomes" id="UP000663760">
    <property type="component" value="Chromosome 14"/>
</dbReference>
<dbReference type="Gene3D" id="3.40.50.450">
    <property type="match status" value="1"/>
</dbReference>
<comment type="caution">
    <text evidence="8">Lacks conserved residue(s) required for the propagation of feature annotation.</text>
</comment>
<evidence type="ECO:0000256" key="1">
    <source>
        <dbReference type="ARBA" id="ARBA00022490"/>
    </source>
</evidence>
<dbReference type="GO" id="GO:0015979">
    <property type="term" value="P:photosynthesis"/>
    <property type="evidence" value="ECO:0007669"/>
    <property type="project" value="TreeGrafter"/>
</dbReference>
<dbReference type="UniPathway" id="UPA00109">
    <property type="reaction ID" value="UER00182"/>
</dbReference>
<dbReference type="GO" id="GO:0009749">
    <property type="term" value="P:response to glucose"/>
    <property type="evidence" value="ECO:0007669"/>
    <property type="project" value="TreeGrafter"/>
</dbReference>
<sequence length="617" mass="68006">MDSDYGVPRELSDLQKKRAEYHPEIPPCLQGTTVRVEFGDRTTTSDPSSDHVIRRLFPHTYGQPLAHFLRATAKVADAQIITEHPIVRVGVVFCGRQSPGGHNVVWGLYNAIKIHNTNSTLLGFVGGTEGLFAQKTLEITEDVVSTYKNQGGYDLLGRTKDQIRTSEQVNATLIACRSLRLDGLVIIGGVTSNTDAAHLAEIFAVAKSPTKVVGVPVTLNGDLKNQFVETSVGFDTISKVNSQLISNVCTDALSAEKYYYFIRLMGRKASHVALECTLQSHPNLVILGEEVAAYKLTIFDITKQICDAVQARAEQDKYHGVVLIPEGLVESIPELYALLQEINVLYKQGVSVDNISTQLSPWASALFEFLPPFIRRQLLLIPESDDSAQLSQIEMEKLLAQLVETEINKRMKEGTYKGKKFNAICHFFGYQARGSLPSKFDCDYGYVLGYICYHILAAGLNGYMATITNLKNPSNKWRCGAAPLTAMMTIKRWARGPGASSIGKPAIHPVTVDLKGKAYELWRQNAAKFLMDDIYRNPGPLQFDGAGCDAKTITLCVEDQDYMGRIKKLQEYLDKVKSFVKPGCSQDVLKAALSSMASVTDVLSVMTSPSFTGHTPM</sequence>
<dbReference type="InterPro" id="IPR035966">
    <property type="entry name" value="PKF_sf"/>
</dbReference>
<comment type="subunit">
    <text evidence="8">Tetramer of two alpha (regulatory) and two beta (catalytic) chains.</text>
</comment>
<keyword evidence="7 8" id="KW-0324">Glycolysis</keyword>
<keyword evidence="11" id="KW-1185">Reference proteome</keyword>
<dbReference type="GO" id="GO:0003872">
    <property type="term" value="F:6-phosphofructokinase activity"/>
    <property type="evidence" value="ECO:0007669"/>
    <property type="project" value="UniProtKB-UniRule"/>
</dbReference>
<dbReference type="EMBL" id="LR746277">
    <property type="protein sequence ID" value="CAA7408022.1"/>
    <property type="molecule type" value="Genomic_DNA"/>
</dbReference>
<organism evidence="10 11">
    <name type="scientific">Spirodela intermedia</name>
    <name type="common">Intermediate duckweed</name>
    <dbReference type="NCBI Taxonomy" id="51605"/>
    <lineage>
        <taxon>Eukaryota</taxon>
        <taxon>Viridiplantae</taxon>
        <taxon>Streptophyta</taxon>
        <taxon>Embryophyta</taxon>
        <taxon>Tracheophyta</taxon>
        <taxon>Spermatophyta</taxon>
        <taxon>Magnoliopsida</taxon>
        <taxon>Liliopsida</taxon>
        <taxon>Araceae</taxon>
        <taxon>Lemnoideae</taxon>
        <taxon>Spirodela</taxon>
    </lineage>
</organism>
<evidence type="ECO:0000313" key="10">
    <source>
        <dbReference type="EMBL" id="CAA7408022.1"/>
    </source>
</evidence>
<dbReference type="GO" id="GO:0047334">
    <property type="term" value="F:diphosphate-fructose-6-phosphate 1-phosphotransferase activity"/>
    <property type="evidence" value="ECO:0007669"/>
    <property type="project" value="InterPro"/>
</dbReference>
<dbReference type="AlphaFoldDB" id="A0A7I8LDY5"/>
<dbReference type="InterPro" id="IPR011183">
    <property type="entry name" value="PfpB_PPi_PFK"/>
</dbReference>
<comment type="pathway">
    <text evidence="8">Carbohydrate degradation; glycolysis; D-glyceraldehyde 3-phosphate and glycerone phosphate from D-glucose: step 3/4.</text>
</comment>
<evidence type="ECO:0000256" key="6">
    <source>
        <dbReference type="ARBA" id="ARBA00022842"/>
    </source>
</evidence>
<dbReference type="Gene3D" id="1.10.10.480">
    <property type="entry name" value="Phosphofructokinase, domain 3"/>
    <property type="match status" value="1"/>
</dbReference>
<dbReference type="SUPFAM" id="SSF53784">
    <property type="entry name" value="Phosphofructokinase"/>
    <property type="match status" value="1"/>
</dbReference>
<evidence type="ECO:0000256" key="3">
    <source>
        <dbReference type="ARBA" id="ARBA00022679"/>
    </source>
</evidence>
<keyword evidence="1 8" id="KW-0963">Cytoplasm</keyword>
<keyword evidence="5 8" id="KW-0418">Kinase</keyword>
<keyword evidence="2 8" id="KW-0021">Allosteric enzyme</keyword>
<evidence type="ECO:0000259" key="9">
    <source>
        <dbReference type="Pfam" id="PF00365"/>
    </source>
</evidence>
<protein>
    <recommendedName>
        <fullName evidence="8">Pyrophosphate--fructose 6-phosphate 1-phosphotransferase subunit alpha</fullName>
        <shortName evidence="8">PFP</shortName>
    </recommendedName>
    <alternativeName>
        <fullName evidence="8">6-phosphofructokinase, pyrophosphate dependent</fullName>
    </alternativeName>
    <alternativeName>
        <fullName evidence="8">PPi-PFK</fullName>
    </alternativeName>
    <alternativeName>
        <fullName evidence="8">Pyrophosphate-dependent 6-phosphofructose-1-kinase</fullName>
    </alternativeName>
</protein>
<dbReference type="OrthoDB" id="537915at2759"/>
<dbReference type="FunFam" id="1.10.10.480:FF:000001">
    <property type="entry name" value="Pyrophosphate--fructose 6-phosphate 1-phosphotransferase subunit alpha"/>
    <property type="match status" value="1"/>
</dbReference>
<evidence type="ECO:0000256" key="4">
    <source>
        <dbReference type="ARBA" id="ARBA00022723"/>
    </source>
</evidence>
<dbReference type="PANTHER" id="PTHR43650:SF17">
    <property type="entry name" value="PYROPHOSPHATE--FRUCTOSE 6-PHOSPHATE 1-PHOSPHOTRANSFERASE SUBUNIT ALPHA 1"/>
    <property type="match status" value="1"/>
</dbReference>
<evidence type="ECO:0000256" key="7">
    <source>
        <dbReference type="ARBA" id="ARBA00023152"/>
    </source>
</evidence>
<comment type="subcellular location">
    <subcellularLocation>
        <location evidence="8">Cytoplasm</location>
    </subcellularLocation>
</comment>
<keyword evidence="6 8" id="KW-0460">Magnesium</keyword>
<dbReference type="PIRSF" id="PIRSF005677">
    <property type="entry name" value="PPi_PFK_PfpB"/>
    <property type="match status" value="1"/>
</dbReference>
<dbReference type="GO" id="GO:0005829">
    <property type="term" value="C:cytosol"/>
    <property type="evidence" value="ECO:0007669"/>
    <property type="project" value="TreeGrafter"/>
</dbReference>
<feature type="domain" description="Phosphofructokinase" evidence="9">
    <location>
        <begin position="88"/>
        <end position="453"/>
    </location>
</feature>
<comment type="activity regulation">
    <text evidence="8">Allosterically activated by fructose 2,6-bisphosphate.</text>
</comment>
<dbReference type="GO" id="GO:0046872">
    <property type="term" value="F:metal ion binding"/>
    <property type="evidence" value="ECO:0007669"/>
    <property type="project" value="UniProtKB-KW"/>
</dbReference>
<accession>A0A7I8LDY5</accession>
<dbReference type="GO" id="GO:0005524">
    <property type="term" value="F:ATP binding"/>
    <property type="evidence" value="ECO:0007669"/>
    <property type="project" value="InterPro"/>
</dbReference>
<dbReference type="HAMAP" id="MF_01980">
    <property type="entry name" value="Phosphofructokinase_II_Long"/>
    <property type="match status" value="1"/>
</dbReference>
<comment type="function">
    <text evidence="8">Regulatory subunit of pyrophosphate--fructose 6-phosphate 1-phosphotransferase.</text>
</comment>
<evidence type="ECO:0000313" key="11">
    <source>
        <dbReference type="Proteomes" id="UP000663760"/>
    </source>
</evidence>